<dbReference type="InterPro" id="IPR051604">
    <property type="entry name" value="Ergot_Alk_Oxidoreductase"/>
</dbReference>
<dbReference type="Pfam" id="PF05368">
    <property type="entry name" value="NmrA"/>
    <property type="match status" value="1"/>
</dbReference>
<keyword evidence="3" id="KW-1185">Reference proteome</keyword>
<dbReference type="PANTHER" id="PTHR43162">
    <property type="match status" value="1"/>
</dbReference>
<dbReference type="AlphaFoldDB" id="A0AAE8SZ43"/>
<dbReference type="Gene3D" id="3.90.25.10">
    <property type="entry name" value="UDP-galactose 4-epimerase, domain 1"/>
    <property type="match status" value="1"/>
</dbReference>
<dbReference type="SUPFAM" id="SSF51735">
    <property type="entry name" value="NAD(P)-binding Rossmann-fold domains"/>
    <property type="match status" value="1"/>
</dbReference>
<proteinExistence type="predicted"/>
<protein>
    <recommendedName>
        <fullName evidence="1">NmrA-like domain-containing protein</fullName>
    </recommendedName>
</protein>
<evidence type="ECO:0000313" key="2">
    <source>
        <dbReference type="EMBL" id="SPO06418.1"/>
    </source>
</evidence>
<dbReference type="InterPro" id="IPR008030">
    <property type="entry name" value="NmrA-like"/>
</dbReference>
<dbReference type="Proteomes" id="UP001187682">
    <property type="component" value="Unassembled WGS sequence"/>
</dbReference>
<dbReference type="EMBL" id="ONZQ02000015">
    <property type="protein sequence ID" value="SPO06418.1"/>
    <property type="molecule type" value="Genomic_DNA"/>
</dbReference>
<name>A0AAE8SZ43_9PEZI</name>
<accession>A0AAE8SZ43</accession>
<gene>
    <name evidence="2" type="ORF">DNG_09108</name>
</gene>
<evidence type="ECO:0000259" key="1">
    <source>
        <dbReference type="Pfam" id="PF05368"/>
    </source>
</evidence>
<dbReference type="PANTHER" id="PTHR43162:SF1">
    <property type="entry name" value="PRESTALK A DIFFERENTIATION PROTEIN A"/>
    <property type="match status" value="1"/>
</dbReference>
<reference evidence="2" key="1">
    <citation type="submission" date="2018-03" db="EMBL/GenBank/DDBJ databases">
        <authorList>
            <person name="Guldener U."/>
        </authorList>
    </citation>
    <scope>NUCLEOTIDE SEQUENCE</scope>
</reference>
<feature type="domain" description="NmrA-like" evidence="1">
    <location>
        <begin position="3"/>
        <end position="262"/>
    </location>
</feature>
<dbReference type="InterPro" id="IPR036291">
    <property type="entry name" value="NAD(P)-bd_dom_sf"/>
</dbReference>
<evidence type="ECO:0000313" key="3">
    <source>
        <dbReference type="Proteomes" id="UP001187682"/>
    </source>
</evidence>
<dbReference type="Gene3D" id="3.40.50.720">
    <property type="entry name" value="NAD(P)-binding Rossmann-like Domain"/>
    <property type="match status" value="1"/>
</dbReference>
<organism evidence="2 3">
    <name type="scientific">Cephalotrichum gorgonifer</name>
    <dbReference type="NCBI Taxonomy" id="2041049"/>
    <lineage>
        <taxon>Eukaryota</taxon>
        <taxon>Fungi</taxon>
        <taxon>Dikarya</taxon>
        <taxon>Ascomycota</taxon>
        <taxon>Pezizomycotina</taxon>
        <taxon>Sordariomycetes</taxon>
        <taxon>Hypocreomycetidae</taxon>
        <taxon>Microascales</taxon>
        <taxon>Microascaceae</taxon>
        <taxon>Cephalotrichum</taxon>
    </lineage>
</organism>
<sequence>MPSHITVLPASTVAGKATIRLLLASEKNPFVRAIYRDPSKVPEEFTKHPRFEAVKGDVGAGSPFDFSGSDAIFYIPPPTFDGKDTAEFATQAANGVADAIRRAPSVKRLILHSAVGAHHDSGIGVLRLNHISDRILETAAPEVVIVKPCNYIENWTRALKAVQQGSSLESTFSPPDFKMPLVSILDVAEYCAKALLDESANKPSLKSAKIFGPRLYSTLDIQDAMEEVTGKKGELVIIPPEGLAEYFDKGMPEKYVSDFVELITAQLPGAILEREYGYGEDTVRGKVELVDGLRGIAAQWI</sequence>
<comment type="caution">
    <text evidence="2">The sequence shown here is derived from an EMBL/GenBank/DDBJ whole genome shotgun (WGS) entry which is preliminary data.</text>
</comment>